<sequence>MSNRTPLSVASDQSRRSHIGNWPDPCLHTSAVAQPATPRVATPGFMI</sequence>
<proteinExistence type="predicted"/>
<dbReference type="EMBL" id="JAUSXB010000001">
    <property type="protein sequence ID" value="MDQ0674685.1"/>
    <property type="molecule type" value="Genomic_DNA"/>
</dbReference>
<name>A0ABU0PL35_9MICC</name>
<keyword evidence="3" id="KW-1185">Reference proteome</keyword>
<evidence type="ECO:0000256" key="1">
    <source>
        <dbReference type="SAM" id="MobiDB-lite"/>
    </source>
</evidence>
<accession>A0ABU0PL35</accession>
<organism evidence="2 3">
    <name type="scientific">Pseudarthrobacter siccitolerans</name>
    <dbReference type="NCBI Taxonomy" id="861266"/>
    <lineage>
        <taxon>Bacteria</taxon>
        <taxon>Bacillati</taxon>
        <taxon>Actinomycetota</taxon>
        <taxon>Actinomycetes</taxon>
        <taxon>Micrococcales</taxon>
        <taxon>Micrococcaceae</taxon>
        <taxon>Pseudarthrobacter</taxon>
    </lineage>
</organism>
<comment type="caution">
    <text evidence="2">The sequence shown here is derived from an EMBL/GenBank/DDBJ whole genome shotgun (WGS) entry which is preliminary data.</text>
</comment>
<evidence type="ECO:0000313" key="3">
    <source>
        <dbReference type="Proteomes" id="UP001236806"/>
    </source>
</evidence>
<reference evidence="2 3" key="1">
    <citation type="submission" date="2023-07" db="EMBL/GenBank/DDBJ databases">
        <title>Comparative genomics of wheat-associated soil bacteria to identify genetic determinants of phenazine resistance.</title>
        <authorList>
            <person name="Mouncey N."/>
        </authorList>
    </citation>
    <scope>NUCLEOTIDE SEQUENCE [LARGE SCALE GENOMIC DNA]</scope>
    <source>
        <strain evidence="2 3">W1I3</strain>
    </source>
</reference>
<gene>
    <name evidence="2" type="ORF">QFZ36_002246</name>
</gene>
<dbReference type="Proteomes" id="UP001236806">
    <property type="component" value="Unassembled WGS sequence"/>
</dbReference>
<feature type="compositionally biased region" description="Polar residues" evidence="1">
    <location>
        <begin position="1"/>
        <end position="12"/>
    </location>
</feature>
<protein>
    <submittedName>
        <fullName evidence="2">Uncharacterized protein</fullName>
    </submittedName>
</protein>
<evidence type="ECO:0000313" key="2">
    <source>
        <dbReference type="EMBL" id="MDQ0674685.1"/>
    </source>
</evidence>
<feature type="region of interest" description="Disordered" evidence="1">
    <location>
        <begin position="1"/>
        <end position="22"/>
    </location>
</feature>